<name>A0A919RLP5_9ACTN</name>
<dbReference type="Proteomes" id="UP000606172">
    <property type="component" value="Unassembled WGS sequence"/>
</dbReference>
<sequence>MKAFLWFEGKVEEQLRRGRSAGLEPGQDLVEATHGAGVHQVAGTLPERDGGTDVEWAMFTIYRFFPTRYVDHEARVASMT</sequence>
<proteinExistence type="predicted"/>
<evidence type="ECO:0000313" key="2">
    <source>
        <dbReference type="Proteomes" id="UP000606172"/>
    </source>
</evidence>
<dbReference type="AlphaFoldDB" id="A0A919RLP5"/>
<dbReference type="EMBL" id="BOOW01000042">
    <property type="protein sequence ID" value="GII96100.1"/>
    <property type="molecule type" value="Genomic_DNA"/>
</dbReference>
<evidence type="ECO:0000313" key="1">
    <source>
        <dbReference type="EMBL" id="GII96100.1"/>
    </source>
</evidence>
<protein>
    <submittedName>
        <fullName evidence="1">Uncharacterized protein</fullName>
    </submittedName>
</protein>
<gene>
    <name evidence="1" type="ORF">Ssi02_63310</name>
</gene>
<organism evidence="1 2">
    <name type="scientific">Sinosporangium siamense</name>
    <dbReference type="NCBI Taxonomy" id="1367973"/>
    <lineage>
        <taxon>Bacteria</taxon>
        <taxon>Bacillati</taxon>
        <taxon>Actinomycetota</taxon>
        <taxon>Actinomycetes</taxon>
        <taxon>Streptosporangiales</taxon>
        <taxon>Streptosporangiaceae</taxon>
        <taxon>Sinosporangium</taxon>
    </lineage>
</organism>
<reference evidence="1" key="1">
    <citation type="submission" date="2021-01" db="EMBL/GenBank/DDBJ databases">
        <title>Whole genome shotgun sequence of Sinosporangium siamense NBRC 109515.</title>
        <authorList>
            <person name="Komaki H."/>
            <person name="Tamura T."/>
        </authorList>
    </citation>
    <scope>NUCLEOTIDE SEQUENCE</scope>
    <source>
        <strain evidence="1">NBRC 109515</strain>
    </source>
</reference>
<accession>A0A919RLP5</accession>
<keyword evidence="2" id="KW-1185">Reference proteome</keyword>
<comment type="caution">
    <text evidence="1">The sequence shown here is derived from an EMBL/GenBank/DDBJ whole genome shotgun (WGS) entry which is preliminary data.</text>
</comment>